<dbReference type="eggNOG" id="ENOG50334IY">
    <property type="taxonomic scope" value="Bacteria"/>
</dbReference>
<proteinExistence type="predicted"/>
<organism evidence="2 3">
    <name type="scientific">Desulfatibacillum aliphaticivorans</name>
    <dbReference type="NCBI Taxonomy" id="218208"/>
    <lineage>
        <taxon>Bacteria</taxon>
        <taxon>Pseudomonadati</taxon>
        <taxon>Thermodesulfobacteriota</taxon>
        <taxon>Desulfobacteria</taxon>
        <taxon>Desulfobacterales</taxon>
        <taxon>Desulfatibacillaceae</taxon>
        <taxon>Desulfatibacillum</taxon>
    </lineage>
</organism>
<feature type="region of interest" description="Disordered" evidence="1">
    <location>
        <begin position="1"/>
        <end position="62"/>
    </location>
</feature>
<dbReference type="Pfam" id="PF08899">
    <property type="entry name" value="DUF1844"/>
    <property type="match status" value="1"/>
</dbReference>
<dbReference type="EMBL" id="CP001322">
    <property type="protein sequence ID" value="ACL05067.1"/>
    <property type="molecule type" value="Genomic_DNA"/>
</dbReference>
<dbReference type="RefSeq" id="WP_015948124.1">
    <property type="nucleotide sequence ID" value="NC_011768.1"/>
</dbReference>
<dbReference type="AlphaFoldDB" id="B8FLC1"/>
<protein>
    <recommendedName>
        <fullName evidence="4">DUF1844 domain-containing protein</fullName>
    </recommendedName>
</protein>
<gene>
    <name evidence="2" type="ordered locus">Dalk_3378</name>
</gene>
<feature type="compositionally biased region" description="Basic and acidic residues" evidence="1">
    <location>
        <begin position="1"/>
        <end position="41"/>
    </location>
</feature>
<keyword evidence="3" id="KW-1185">Reference proteome</keyword>
<evidence type="ECO:0000313" key="3">
    <source>
        <dbReference type="Proteomes" id="UP000000739"/>
    </source>
</evidence>
<dbReference type="InterPro" id="IPR014995">
    <property type="entry name" value="DUF1844"/>
</dbReference>
<reference evidence="2 3" key="1">
    <citation type="journal article" date="2012" name="Environ. Microbiol.">
        <title>The genome sequence of Desulfatibacillum alkenivorans AK-01: a blueprint for anaerobic alkane oxidation.</title>
        <authorList>
            <person name="Callaghan A.V."/>
            <person name="Morris B.E."/>
            <person name="Pereira I.A."/>
            <person name="McInerney M.J."/>
            <person name="Austin R.N."/>
            <person name="Groves J.T."/>
            <person name="Kukor J.J."/>
            <person name="Suflita J.M."/>
            <person name="Young L.Y."/>
            <person name="Zylstra G.J."/>
            <person name="Wawrik B."/>
        </authorList>
    </citation>
    <scope>NUCLEOTIDE SEQUENCE [LARGE SCALE GENOMIC DNA]</scope>
    <source>
        <strain evidence="2 3">AK-01</strain>
    </source>
</reference>
<dbReference type="HOGENOM" id="CLU_136189_0_1_7"/>
<sequence length="145" mass="15936">MTEDKGFEVHDRRAFASQEPEKEEAVQKDADAAPGQAEEKQAASQESQAKKEYNTAGTGASQALPQVNFPTFIISLSSSVLVYLGEMEDPATGETVVNLPVAKQTIDILGMLEEKTKGNLSEDESRLLQNILYDLRMRYVALAKK</sequence>
<evidence type="ECO:0000256" key="1">
    <source>
        <dbReference type="SAM" id="MobiDB-lite"/>
    </source>
</evidence>
<evidence type="ECO:0008006" key="4">
    <source>
        <dbReference type="Google" id="ProtNLM"/>
    </source>
</evidence>
<accession>B8FLC1</accession>
<evidence type="ECO:0000313" key="2">
    <source>
        <dbReference type="EMBL" id="ACL05067.1"/>
    </source>
</evidence>
<name>B8FLC1_DESAL</name>
<dbReference type="KEGG" id="dal:Dalk_3378"/>
<dbReference type="Proteomes" id="UP000000739">
    <property type="component" value="Chromosome"/>
</dbReference>